<proteinExistence type="predicted"/>
<dbReference type="AlphaFoldDB" id="F7YUN7"/>
<evidence type="ECO:0000256" key="3">
    <source>
        <dbReference type="PIRSR" id="PIRSR000239-1"/>
    </source>
</evidence>
<keyword evidence="6" id="KW-1185">Reference proteome</keyword>
<feature type="domain" description="Thioredoxin" evidence="4">
    <location>
        <begin position="1"/>
        <end position="151"/>
    </location>
</feature>
<dbReference type="InterPro" id="IPR013766">
    <property type="entry name" value="Thioredoxin_domain"/>
</dbReference>
<dbReference type="EMBL" id="CP002351">
    <property type="protein sequence ID" value="AEH50222.1"/>
    <property type="molecule type" value="Genomic_DNA"/>
</dbReference>
<protein>
    <submittedName>
        <fullName evidence="5">Alkyl hydroperoxide reductase/ Thiol specific antioxidant/ Mal allergen</fullName>
    </submittedName>
</protein>
<dbReference type="KEGG" id="tta:Theth_0118"/>
<feature type="active site" description="Cysteine sulfenic acid (-SOH) intermediate; for peroxidase activity" evidence="3">
    <location>
        <position position="43"/>
    </location>
</feature>
<dbReference type="RefSeq" id="WP_013931446.1">
    <property type="nucleotide sequence ID" value="NC_015707.1"/>
</dbReference>
<reference evidence="5 6" key="1">
    <citation type="submission" date="2010-11" db="EMBL/GenBank/DDBJ databases">
        <title>The complete genome of Thermotoga thermarum DSM 5069.</title>
        <authorList>
            <consortium name="US DOE Joint Genome Institute (JGI-PGF)"/>
            <person name="Lucas S."/>
            <person name="Copeland A."/>
            <person name="Lapidus A."/>
            <person name="Bruce D."/>
            <person name="Goodwin L."/>
            <person name="Pitluck S."/>
            <person name="Kyrpides N."/>
            <person name="Mavromatis K."/>
            <person name="Ivanova N."/>
            <person name="Zeytun A."/>
            <person name="Brettin T."/>
            <person name="Detter J.C."/>
            <person name="Tapia R."/>
            <person name="Han C."/>
            <person name="Land M."/>
            <person name="Hauser L."/>
            <person name="Markowitz V."/>
            <person name="Cheng J.-F."/>
            <person name="Hugenholtz P."/>
            <person name="Woyke T."/>
            <person name="Wu D."/>
            <person name="Spring S."/>
            <person name="Schroeder M."/>
            <person name="Brambilla E."/>
            <person name="Klenk H.-P."/>
            <person name="Eisen J.A."/>
        </authorList>
    </citation>
    <scope>NUCLEOTIDE SEQUENCE [LARGE SCALE GENOMIC DNA]</scope>
    <source>
        <strain evidence="5 6">DSM 5069</strain>
    </source>
</reference>
<evidence type="ECO:0000256" key="1">
    <source>
        <dbReference type="ARBA" id="ARBA00023002"/>
    </source>
</evidence>
<dbReference type="PIRSF" id="PIRSF000239">
    <property type="entry name" value="AHPC"/>
    <property type="match status" value="1"/>
</dbReference>
<dbReference type="PANTHER" id="PTHR43110:SF1">
    <property type="entry name" value="THIOL PEROXIDASE"/>
    <property type="match status" value="1"/>
</dbReference>
<sequence length="151" mass="17135">MNVGDFAPNFSLKDQDGQVVELASLRGKKVLLSFHPLAWTSVCAKQMLSLEQWFEEFEKFNVVPLGLSVDPIPSKKAWADNLGISKLKLLSDFWPHGNVAKLFGIFREKDGFSERANILIDEKGKIVFFKVYPIKELPNLDEIFAFLKSSE</sequence>
<dbReference type="PATRIC" id="fig|688269.3.peg.120"/>
<dbReference type="OrthoDB" id="9812811at2"/>
<evidence type="ECO:0000256" key="2">
    <source>
        <dbReference type="ARBA" id="ARBA00023284"/>
    </source>
</evidence>
<dbReference type="Pfam" id="PF00578">
    <property type="entry name" value="AhpC-TSA"/>
    <property type="match status" value="1"/>
</dbReference>
<dbReference type="InterPro" id="IPR050455">
    <property type="entry name" value="Tpx_Peroxidase_subfamily"/>
</dbReference>
<name>F7YUN7_9THEM</name>
<dbReference type="InterPro" id="IPR036249">
    <property type="entry name" value="Thioredoxin-like_sf"/>
</dbReference>
<dbReference type="STRING" id="688269.Theth_0118"/>
<evidence type="ECO:0000313" key="6">
    <source>
        <dbReference type="Proteomes" id="UP000006804"/>
    </source>
</evidence>
<dbReference type="InterPro" id="IPR024706">
    <property type="entry name" value="Peroxiredoxin_AhpC-typ"/>
</dbReference>
<dbReference type="GO" id="GO:0016491">
    <property type="term" value="F:oxidoreductase activity"/>
    <property type="evidence" value="ECO:0007669"/>
    <property type="project" value="UniProtKB-KW"/>
</dbReference>
<dbReference type="InterPro" id="IPR000866">
    <property type="entry name" value="AhpC/TSA"/>
</dbReference>
<dbReference type="Proteomes" id="UP000006804">
    <property type="component" value="Chromosome"/>
</dbReference>
<dbReference type="PANTHER" id="PTHR43110">
    <property type="entry name" value="THIOL PEROXIDASE"/>
    <property type="match status" value="1"/>
</dbReference>
<dbReference type="SUPFAM" id="SSF52833">
    <property type="entry name" value="Thioredoxin-like"/>
    <property type="match status" value="1"/>
</dbReference>
<dbReference type="Gene3D" id="3.40.30.10">
    <property type="entry name" value="Glutaredoxin"/>
    <property type="match status" value="1"/>
</dbReference>
<keyword evidence="2" id="KW-0676">Redox-active center</keyword>
<accession>F7YUN7</accession>
<gene>
    <name evidence="5" type="ORF">Theth_0118</name>
</gene>
<dbReference type="PROSITE" id="PS51352">
    <property type="entry name" value="THIOREDOXIN_2"/>
    <property type="match status" value="1"/>
</dbReference>
<keyword evidence="1" id="KW-0560">Oxidoreductase</keyword>
<evidence type="ECO:0000313" key="5">
    <source>
        <dbReference type="EMBL" id="AEH50222.1"/>
    </source>
</evidence>
<evidence type="ECO:0000259" key="4">
    <source>
        <dbReference type="PROSITE" id="PS51352"/>
    </source>
</evidence>
<dbReference type="eggNOG" id="COG1225">
    <property type="taxonomic scope" value="Bacteria"/>
</dbReference>
<organism evidence="5 6">
    <name type="scientific">Pseudothermotoga thermarum DSM 5069</name>
    <dbReference type="NCBI Taxonomy" id="688269"/>
    <lineage>
        <taxon>Bacteria</taxon>
        <taxon>Thermotogati</taxon>
        <taxon>Thermotogota</taxon>
        <taxon>Thermotogae</taxon>
        <taxon>Thermotogales</taxon>
        <taxon>Thermotogaceae</taxon>
        <taxon>Pseudothermotoga</taxon>
    </lineage>
</organism>
<dbReference type="HOGENOM" id="CLU_042529_14_2_0"/>
<dbReference type="GO" id="GO:0016209">
    <property type="term" value="F:antioxidant activity"/>
    <property type="evidence" value="ECO:0007669"/>
    <property type="project" value="InterPro"/>
</dbReference>